<keyword evidence="2" id="KW-1185">Reference proteome</keyword>
<proteinExistence type="predicted"/>
<dbReference type="Proteomes" id="UP001291623">
    <property type="component" value="Unassembled WGS sequence"/>
</dbReference>
<comment type="caution">
    <text evidence="1">The sequence shown here is derived from an EMBL/GenBank/DDBJ whole genome shotgun (WGS) entry which is preliminary data.</text>
</comment>
<name>A0AAE1RQE0_9SOLA</name>
<dbReference type="AlphaFoldDB" id="A0AAE1RQE0"/>
<dbReference type="EMBL" id="JAVYJV010000013">
    <property type="protein sequence ID" value="KAK4356540.1"/>
    <property type="molecule type" value="Genomic_DNA"/>
</dbReference>
<organism evidence="1 2">
    <name type="scientific">Anisodus tanguticus</name>
    <dbReference type="NCBI Taxonomy" id="243964"/>
    <lineage>
        <taxon>Eukaryota</taxon>
        <taxon>Viridiplantae</taxon>
        <taxon>Streptophyta</taxon>
        <taxon>Embryophyta</taxon>
        <taxon>Tracheophyta</taxon>
        <taxon>Spermatophyta</taxon>
        <taxon>Magnoliopsida</taxon>
        <taxon>eudicotyledons</taxon>
        <taxon>Gunneridae</taxon>
        <taxon>Pentapetalae</taxon>
        <taxon>asterids</taxon>
        <taxon>lamiids</taxon>
        <taxon>Solanales</taxon>
        <taxon>Solanaceae</taxon>
        <taxon>Solanoideae</taxon>
        <taxon>Hyoscyameae</taxon>
        <taxon>Anisodus</taxon>
    </lineage>
</organism>
<evidence type="ECO:0000313" key="1">
    <source>
        <dbReference type="EMBL" id="KAK4356540.1"/>
    </source>
</evidence>
<sequence>MLNKKDMKNLKFTNINYDTLYTIRNASVKIIHCYTESNMVADYIAKLAATGGNETFFSPGNLPLEVKGLIQLNKWQLPMRRRKYEKRNFFIS</sequence>
<protein>
    <submittedName>
        <fullName evidence="1">Uncharacterized protein</fullName>
    </submittedName>
</protein>
<reference evidence="1" key="1">
    <citation type="submission" date="2023-12" db="EMBL/GenBank/DDBJ databases">
        <title>Genome assembly of Anisodus tanguticus.</title>
        <authorList>
            <person name="Wang Y.-J."/>
        </authorList>
    </citation>
    <scope>NUCLEOTIDE SEQUENCE</scope>
    <source>
        <strain evidence="1">KB-2021</strain>
        <tissue evidence="1">Leaf</tissue>
    </source>
</reference>
<evidence type="ECO:0000313" key="2">
    <source>
        <dbReference type="Proteomes" id="UP001291623"/>
    </source>
</evidence>
<gene>
    <name evidence="1" type="ORF">RND71_025511</name>
</gene>
<accession>A0AAE1RQE0</accession>